<dbReference type="Pfam" id="PF07642">
    <property type="entry name" value="BBP2"/>
    <property type="match status" value="1"/>
</dbReference>
<reference evidence="2 3" key="1">
    <citation type="journal article" date="2012" name="Genet. Mol. Biol.">
        <title>Analysis of 16S rRNA and mxaF genes revealing insights into Methylobacterium niche-specific plant association.</title>
        <authorList>
            <person name="Dourado M.N."/>
            <person name="Andreote F.D."/>
            <person name="Dini-Andreote F."/>
            <person name="Conti R."/>
            <person name="Araujo J.M."/>
            <person name="Araujo W.L."/>
        </authorList>
    </citation>
    <scope>NUCLEOTIDE SEQUENCE [LARGE SCALE GENOMIC DNA]</scope>
    <source>
        <strain evidence="2 3">SR1.6/6</strain>
    </source>
</reference>
<reference evidence="2 3" key="2">
    <citation type="journal article" date="2013" name="Genome Announc.">
        <title>Draft Genome Sequence of Methylobacterium mesophilicum Strain SR1.6/6, Isolated from Citrus sinensis.</title>
        <authorList>
            <person name="Marinho Almeida D."/>
            <person name="Dini-Andreote F."/>
            <person name="Camargo Neves A.A."/>
            <person name="Juca Ramos R.T."/>
            <person name="Andreote F.D."/>
            <person name="Carneiro A.R."/>
            <person name="Oliveira de Souza Lima A."/>
            <person name="Caracciolo Gomes de Sa P.H."/>
            <person name="Ribeiro Barbosa M.S."/>
            <person name="Araujo W.L."/>
            <person name="Silva A."/>
        </authorList>
    </citation>
    <scope>NUCLEOTIDE SEQUENCE [LARGE SCALE GENOMIC DNA]</scope>
    <source>
        <strain evidence="2 3">SR1.6/6</strain>
    </source>
</reference>
<dbReference type="InterPro" id="IPR011486">
    <property type="entry name" value="BBP2"/>
</dbReference>
<dbReference type="AlphaFoldDB" id="A0A6B9FSS7"/>
<dbReference type="EMBL" id="CP043538">
    <property type="protein sequence ID" value="QGY03995.1"/>
    <property type="molecule type" value="Genomic_DNA"/>
</dbReference>
<feature type="chain" id="PRO_5025499835" evidence="1">
    <location>
        <begin position="23"/>
        <end position="428"/>
    </location>
</feature>
<protein>
    <submittedName>
        <fullName evidence="2">Porin</fullName>
    </submittedName>
</protein>
<evidence type="ECO:0000313" key="3">
    <source>
        <dbReference type="Proteomes" id="UP000012488"/>
    </source>
</evidence>
<accession>A0A6B9FSS7</accession>
<feature type="signal peptide" evidence="1">
    <location>
        <begin position="1"/>
        <end position="22"/>
    </location>
</feature>
<name>A0A6B9FSS7_9HYPH</name>
<organism evidence="2 3">
    <name type="scientific">Methylobacterium mesophilicum SR1.6/6</name>
    <dbReference type="NCBI Taxonomy" id="908290"/>
    <lineage>
        <taxon>Bacteria</taxon>
        <taxon>Pseudomonadati</taxon>
        <taxon>Pseudomonadota</taxon>
        <taxon>Alphaproteobacteria</taxon>
        <taxon>Hyphomicrobiales</taxon>
        <taxon>Methylobacteriaceae</taxon>
        <taxon>Methylobacterium</taxon>
    </lineage>
</organism>
<dbReference type="SUPFAM" id="SSF56935">
    <property type="entry name" value="Porins"/>
    <property type="match status" value="1"/>
</dbReference>
<dbReference type="KEGG" id="mmes:MMSR116_20385"/>
<evidence type="ECO:0000256" key="1">
    <source>
        <dbReference type="SAM" id="SignalP"/>
    </source>
</evidence>
<sequence>MLKRSTLTGLAAVMLSSASALAADLAAPAPVPVPPPAEPCKATLLGPTYGGVIKANPSPTCFSAGPLGDLYVGGAVTGYGYTQTNPFASFSTPAAPNDRDRAARFDFSNIQGIIQKPEGAFQFYVQAGGYSIPQLGFPTLGTFTQTDLLFGPVPVAFGKIQINDEWSVQGGRMFTLIGTELLFTYQNLNINRGLLFVQENFINQGVQLNYASGPLSVSLAGTDGFFSNEITWFTGNVAYKLDDFNTVGVNGGLNLGRTNAFARSPRYQFATPGFQQNSGIFDINYTYANGPWIVSPYFQFTNVERDPRIGIFNSASTYGGALLAAYSFTDNFSLAGRIEYTEQSGVRGSGTTNLLGFGAGSNAFSFTITPTFTFDRFFFRVEYAHVELGGITRAAITDEGLLIPGTGFGRTGNRTSQDRYMVETGITF</sequence>
<keyword evidence="1" id="KW-0732">Signal</keyword>
<evidence type="ECO:0000313" key="2">
    <source>
        <dbReference type="EMBL" id="QGY03995.1"/>
    </source>
</evidence>
<proteinExistence type="predicted"/>
<dbReference type="RefSeq" id="WP_010687489.1">
    <property type="nucleotide sequence ID" value="NZ_CP043538.1"/>
</dbReference>
<dbReference type="Proteomes" id="UP000012488">
    <property type="component" value="Chromosome"/>
</dbReference>
<dbReference type="OrthoDB" id="5651975at2"/>
<gene>
    <name evidence="2" type="ORF">MMSR116_20385</name>
</gene>